<name>A0A7S1KP99_9EUKA</name>
<sequence length="177" mass="19745">MNALSSAFEEVTGEESTASEYGTEGEFDFVRPQIGRGVTNQKHRLYQSQPTPLSTQTGKIPAHHTTFSAASTLRLPLSPDFPRPYSPMCTDSGSPEYILTGHHPFSVHTQNSRTRSCPSWSSDTEEQHKQKQVERQIQKGKLGYILNPSPSEEQGVSVCSLCSPVQWKFSQNRNAHH</sequence>
<proteinExistence type="predicted"/>
<gene>
    <name evidence="2" type="ORF">PCOS0759_LOCUS4023</name>
</gene>
<accession>A0A7S1KP99</accession>
<protein>
    <submittedName>
        <fullName evidence="2">Uncharacterized protein</fullName>
    </submittedName>
</protein>
<evidence type="ECO:0000256" key="1">
    <source>
        <dbReference type="SAM" id="MobiDB-lite"/>
    </source>
</evidence>
<feature type="compositionally biased region" description="Polar residues" evidence="1">
    <location>
        <begin position="107"/>
        <end position="122"/>
    </location>
</feature>
<reference evidence="2" key="1">
    <citation type="submission" date="2021-01" db="EMBL/GenBank/DDBJ databases">
        <authorList>
            <person name="Corre E."/>
            <person name="Pelletier E."/>
            <person name="Niang G."/>
            <person name="Scheremetjew M."/>
            <person name="Finn R."/>
            <person name="Kale V."/>
            <person name="Holt S."/>
            <person name="Cochrane G."/>
            <person name="Meng A."/>
            <person name="Brown T."/>
            <person name="Cohen L."/>
        </authorList>
    </citation>
    <scope>NUCLEOTIDE SEQUENCE</scope>
    <source>
        <strain evidence="2">WS</strain>
    </source>
</reference>
<evidence type="ECO:0000313" key="2">
    <source>
        <dbReference type="EMBL" id="CAD9080783.1"/>
    </source>
</evidence>
<dbReference type="AlphaFoldDB" id="A0A7S1KP99"/>
<organism evidence="2">
    <name type="scientific">Percolomonas cosmopolitus</name>
    <dbReference type="NCBI Taxonomy" id="63605"/>
    <lineage>
        <taxon>Eukaryota</taxon>
        <taxon>Discoba</taxon>
        <taxon>Heterolobosea</taxon>
        <taxon>Tetramitia</taxon>
        <taxon>Eutetramitia</taxon>
        <taxon>Percolomonadidae</taxon>
        <taxon>Percolomonas</taxon>
    </lineage>
</organism>
<dbReference type="EMBL" id="HBGD01004835">
    <property type="protein sequence ID" value="CAD9080783.1"/>
    <property type="molecule type" value="Transcribed_RNA"/>
</dbReference>
<feature type="region of interest" description="Disordered" evidence="1">
    <location>
        <begin position="1"/>
        <end position="25"/>
    </location>
</feature>
<feature type="region of interest" description="Disordered" evidence="1">
    <location>
        <begin position="107"/>
        <end position="131"/>
    </location>
</feature>